<evidence type="ECO:0008006" key="4">
    <source>
        <dbReference type="Google" id="ProtNLM"/>
    </source>
</evidence>
<dbReference type="EMBL" id="NGKA01000041">
    <property type="protein sequence ID" value="RSU07611.1"/>
    <property type="molecule type" value="Genomic_DNA"/>
</dbReference>
<proteinExistence type="predicted"/>
<sequence>MIVSKIEWRLNKKSLFIWMTVMGLLIVLFMAMFPSMQSKGIKELLDSQLDSLPQNMLVAFNLDSKLRLTNPIGYFSYVMQYLFIGSCIYSAMLGSACLIKEESEGTIEFLLSQPVSRSSIALQKFLTNFVILLIFWLVLAAASLGSIILFDTTEMDFGEIFKDVGLVFSKEFLILLFFLSMGFLLSTLIKSSSQSVSLSLGLVLLLYLLGILGDLQEKLSFLKAISPVNQGIPNNILGGNDSNAFWLILSAGVFLCIGGALIIYQQKDLKV</sequence>
<accession>A0A430AHR4</accession>
<keyword evidence="1" id="KW-1133">Transmembrane helix</keyword>
<keyword evidence="3" id="KW-1185">Reference proteome</keyword>
<name>A0A430AHR4_9ENTE</name>
<dbReference type="PANTHER" id="PTHR37305:SF1">
    <property type="entry name" value="MEMBRANE PROTEIN"/>
    <property type="match status" value="1"/>
</dbReference>
<dbReference type="PANTHER" id="PTHR37305">
    <property type="entry name" value="INTEGRAL MEMBRANE PROTEIN-RELATED"/>
    <property type="match status" value="1"/>
</dbReference>
<keyword evidence="1" id="KW-0472">Membrane</keyword>
<protein>
    <recommendedName>
        <fullName evidence="4">ABC transporter permease</fullName>
    </recommendedName>
</protein>
<dbReference type="GO" id="GO:0005886">
    <property type="term" value="C:plasma membrane"/>
    <property type="evidence" value="ECO:0007669"/>
    <property type="project" value="UniProtKB-SubCell"/>
</dbReference>
<keyword evidence="1" id="KW-0812">Transmembrane</keyword>
<feature type="transmembrane region" description="Helical" evidence="1">
    <location>
        <begin position="125"/>
        <end position="150"/>
    </location>
</feature>
<dbReference type="RefSeq" id="WP_126810223.1">
    <property type="nucleotide sequence ID" value="NZ_NGKA01000041.1"/>
</dbReference>
<feature type="transmembrane region" description="Helical" evidence="1">
    <location>
        <begin position="15"/>
        <end position="33"/>
    </location>
</feature>
<dbReference type="AlphaFoldDB" id="A0A430AHR4"/>
<organism evidence="2 3">
    <name type="scientific">Vagococcus elongatus</name>
    <dbReference type="NCBI Taxonomy" id="180344"/>
    <lineage>
        <taxon>Bacteria</taxon>
        <taxon>Bacillati</taxon>
        <taxon>Bacillota</taxon>
        <taxon>Bacilli</taxon>
        <taxon>Lactobacillales</taxon>
        <taxon>Enterococcaceae</taxon>
        <taxon>Vagococcus</taxon>
    </lineage>
</organism>
<feature type="transmembrane region" description="Helical" evidence="1">
    <location>
        <begin position="172"/>
        <end position="189"/>
    </location>
</feature>
<reference evidence="2 3" key="1">
    <citation type="submission" date="2017-05" db="EMBL/GenBank/DDBJ databases">
        <title>Vagococcus spp. assemblies.</title>
        <authorList>
            <person name="Gulvik C.A."/>
        </authorList>
    </citation>
    <scope>NUCLEOTIDE SEQUENCE [LARGE SCALE GENOMIC DNA]</scope>
    <source>
        <strain evidence="2 3">CCUG 51432</strain>
    </source>
</reference>
<evidence type="ECO:0000256" key="1">
    <source>
        <dbReference type="SAM" id="Phobius"/>
    </source>
</evidence>
<comment type="caution">
    <text evidence="2">The sequence shown here is derived from an EMBL/GenBank/DDBJ whole genome shotgun (WGS) entry which is preliminary data.</text>
</comment>
<feature type="transmembrane region" description="Helical" evidence="1">
    <location>
        <begin position="244"/>
        <end position="264"/>
    </location>
</feature>
<dbReference type="GO" id="GO:0140359">
    <property type="term" value="F:ABC-type transporter activity"/>
    <property type="evidence" value="ECO:0007669"/>
    <property type="project" value="InterPro"/>
</dbReference>
<dbReference type="Proteomes" id="UP000287605">
    <property type="component" value="Unassembled WGS sequence"/>
</dbReference>
<feature type="transmembrane region" description="Helical" evidence="1">
    <location>
        <begin position="196"/>
        <end position="213"/>
    </location>
</feature>
<evidence type="ECO:0000313" key="2">
    <source>
        <dbReference type="EMBL" id="RSU07611.1"/>
    </source>
</evidence>
<dbReference type="OrthoDB" id="9800309at2"/>
<feature type="transmembrane region" description="Helical" evidence="1">
    <location>
        <begin position="74"/>
        <end position="99"/>
    </location>
</feature>
<gene>
    <name evidence="2" type="ORF">CBF29_13450</name>
</gene>
<evidence type="ECO:0000313" key="3">
    <source>
        <dbReference type="Proteomes" id="UP000287605"/>
    </source>
</evidence>
<dbReference type="Pfam" id="PF12679">
    <property type="entry name" value="ABC2_membrane_2"/>
    <property type="match status" value="1"/>
</dbReference>